<name>A0ACB8MK84_CITSI</name>
<organism evidence="1 2">
    <name type="scientific">Citrus sinensis</name>
    <name type="common">Sweet orange</name>
    <name type="synonym">Citrus aurantium var. sinensis</name>
    <dbReference type="NCBI Taxonomy" id="2711"/>
    <lineage>
        <taxon>Eukaryota</taxon>
        <taxon>Viridiplantae</taxon>
        <taxon>Streptophyta</taxon>
        <taxon>Embryophyta</taxon>
        <taxon>Tracheophyta</taxon>
        <taxon>Spermatophyta</taxon>
        <taxon>Magnoliopsida</taxon>
        <taxon>eudicotyledons</taxon>
        <taxon>Gunneridae</taxon>
        <taxon>Pentapetalae</taxon>
        <taxon>rosids</taxon>
        <taxon>malvids</taxon>
        <taxon>Sapindales</taxon>
        <taxon>Rutaceae</taxon>
        <taxon>Aurantioideae</taxon>
        <taxon>Citrus</taxon>
    </lineage>
</organism>
<dbReference type="Proteomes" id="UP000829398">
    <property type="component" value="Chromosome 3"/>
</dbReference>
<gene>
    <name evidence="1" type="ORF">KPL71_010161</name>
</gene>
<accession>A0ACB8MK84</accession>
<evidence type="ECO:0000313" key="2">
    <source>
        <dbReference type="Proteomes" id="UP000829398"/>
    </source>
</evidence>
<reference evidence="2" key="1">
    <citation type="journal article" date="2023" name="Hortic. Res.">
        <title>A chromosome-level phased genome enabling allele-level studies in sweet orange: a case study on citrus Huanglongbing tolerance.</title>
        <authorList>
            <person name="Wu B."/>
            <person name="Yu Q."/>
            <person name="Deng Z."/>
            <person name="Duan Y."/>
            <person name="Luo F."/>
            <person name="Gmitter F. Jr."/>
        </authorList>
    </citation>
    <scope>NUCLEOTIDE SEQUENCE [LARGE SCALE GENOMIC DNA]</scope>
    <source>
        <strain evidence="2">cv. Valencia</strain>
    </source>
</reference>
<dbReference type="EMBL" id="CM039172">
    <property type="protein sequence ID" value="KAH9786084.1"/>
    <property type="molecule type" value="Genomic_DNA"/>
</dbReference>
<evidence type="ECO:0000313" key="1">
    <source>
        <dbReference type="EMBL" id="KAH9786084.1"/>
    </source>
</evidence>
<proteinExistence type="predicted"/>
<protein>
    <submittedName>
        <fullName evidence="1">Sugar transporter ERD6-like 7</fullName>
    </submittedName>
</protein>
<comment type="caution">
    <text evidence="1">The sequence shown here is derived from an EMBL/GenBank/DDBJ whole genome shotgun (WGS) entry which is preliminary data.</text>
</comment>
<sequence length="306" mass="33019">MDVKEDVQENIREPLMPIENILAHEDGGAGDRTNNKKVNPCMVYFSTPIAVCGSYAFGSCAGYSSPTQSAIREDIALSLAEYSVFGSILTFGAMIGAITSGPIANYVGRKGAMRVSSVFCVAGWLAIYFAEGVWPLDIGRLATGYGMGVFSYVVPVFIAEIAPKNLRGALTAANQAKTGKEKEFEAALQKLRGKDADITHEAAEIQDYIETLERLPKAGMLDLFQRRYLRSVTIGVGLMVFQQFGGINGICFYTSTIFESAGFSSSVGTIIYAILQVVVTGLNTIVIFTSIRSIDLSDGGQIMYKL</sequence>
<keyword evidence="2" id="KW-1185">Reference proteome</keyword>